<evidence type="ECO:0000256" key="1">
    <source>
        <dbReference type="SAM" id="Phobius"/>
    </source>
</evidence>
<comment type="caution">
    <text evidence="2">The sequence shown here is derived from an EMBL/GenBank/DDBJ whole genome shotgun (WGS) entry which is preliminary data.</text>
</comment>
<evidence type="ECO:0000313" key="2">
    <source>
        <dbReference type="EMBL" id="KAK9909256.1"/>
    </source>
</evidence>
<dbReference type="Proteomes" id="UP001491310">
    <property type="component" value="Unassembled WGS sequence"/>
</dbReference>
<sequence length="214" mass="23406">MAATMSSKPASGELQKVVETIESRSLARALPATAVQHRRKGRLSVTVQSAEGGGFHNGSSLISQSHPSMEMASISRVFIGVQPTRIALRLARRVKPNGPMSVLLVILTLISAAFAAIRARIVHNVRACSSCHGYGISRCSLCSGTGAVGWEGKWSHKEPCPMCVGRRFVECTECGGHYHRPMFRHIQRSATDLEEELERQTQPSRRVMVDVLED</sequence>
<accession>A0ABR2YQG7</accession>
<evidence type="ECO:0000313" key="3">
    <source>
        <dbReference type="Proteomes" id="UP001491310"/>
    </source>
</evidence>
<keyword evidence="1" id="KW-0472">Membrane</keyword>
<keyword evidence="3" id="KW-1185">Reference proteome</keyword>
<dbReference type="InterPro" id="IPR036410">
    <property type="entry name" value="HSP_DnaJ_Cys-rich_dom_sf"/>
</dbReference>
<dbReference type="EMBL" id="JALJOT010000007">
    <property type="protein sequence ID" value="KAK9909256.1"/>
    <property type="molecule type" value="Genomic_DNA"/>
</dbReference>
<dbReference type="SUPFAM" id="SSF57938">
    <property type="entry name" value="DnaJ/Hsp40 cysteine-rich domain"/>
    <property type="match status" value="1"/>
</dbReference>
<organism evidence="2 3">
    <name type="scientific">Coccomyxa subellipsoidea</name>
    <dbReference type="NCBI Taxonomy" id="248742"/>
    <lineage>
        <taxon>Eukaryota</taxon>
        <taxon>Viridiplantae</taxon>
        <taxon>Chlorophyta</taxon>
        <taxon>core chlorophytes</taxon>
        <taxon>Trebouxiophyceae</taxon>
        <taxon>Trebouxiophyceae incertae sedis</taxon>
        <taxon>Coccomyxaceae</taxon>
        <taxon>Coccomyxa</taxon>
    </lineage>
</organism>
<gene>
    <name evidence="2" type="ORF">WJX75_009575</name>
</gene>
<dbReference type="PANTHER" id="PTHR15852">
    <property type="entry name" value="PLASTID TRANSCRIPTIONALLY ACTIVE PROTEIN"/>
    <property type="match status" value="1"/>
</dbReference>
<dbReference type="PANTHER" id="PTHR15852:SF54">
    <property type="entry name" value="PROTEIN SSUH2 HOMOLOG"/>
    <property type="match status" value="1"/>
</dbReference>
<evidence type="ECO:0008006" key="4">
    <source>
        <dbReference type="Google" id="ProtNLM"/>
    </source>
</evidence>
<reference evidence="2 3" key="1">
    <citation type="journal article" date="2024" name="Nat. Commun.">
        <title>Phylogenomics reveals the evolutionary origins of lichenization in chlorophyte algae.</title>
        <authorList>
            <person name="Puginier C."/>
            <person name="Libourel C."/>
            <person name="Otte J."/>
            <person name="Skaloud P."/>
            <person name="Haon M."/>
            <person name="Grisel S."/>
            <person name="Petersen M."/>
            <person name="Berrin J.G."/>
            <person name="Delaux P.M."/>
            <person name="Dal Grande F."/>
            <person name="Keller J."/>
        </authorList>
    </citation>
    <scope>NUCLEOTIDE SEQUENCE [LARGE SCALE GENOMIC DNA]</scope>
    <source>
        <strain evidence="2 3">SAG 216-7</strain>
    </source>
</reference>
<name>A0ABR2YQG7_9CHLO</name>
<keyword evidence="1" id="KW-1133">Transmembrane helix</keyword>
<proteinExistence type="predicted"/>
<keyword evidence="1" id="KW-0812">Transmembrane</keyword>
<feature type="transmembrane region" description="Helical" evidence="1">
    <location>
        <begin position="102"/>
        <end position="121"/>
    </location>
</feature>
<protein>
    <recommendedName>
        <fullName evidence="4">CR-type domain-containing protein</fullName>
    </recommendedName>
</protein>